<evidence type="ECO:0000313" key="7">
    <source>
        <dbReference type="EMBL" id="MCC8427755.1"/>
    </source>
</evidence>
<sequence>MVGRWRDLGLAVLGLMLLLLVPVFGAPPAIRDFIMFGMAYGLLAMSLNLLIGYTGLVSFGHAMFFAAGAYAFGLAMQSGKFSIPGAFVLAIAFTATMALIVGAICVRLNEIYFAFLTLAFQMLFYNIILGWVSFTGGDQGLMGGIPRPKFLGIDLADRTQLYIFCSIAFIVCIAILRQIVTSPFGYTLRMIRDNQERAAFLGINVPLVKLACFVISACIAGVGGILLTLFVSGAYPNFGFWTTSGEAIFMILLGGSNVFLGPLVGTVILRLLNDITVSYTSHTELVLGIVILVLVLGLRKGPLDLLAERWENRRQAAAQAVRDAADKDAGKGGT</sequence>
<keyword evidence="3 6" id="KW-0812">Transmembrane</keyword>
<proteinExistence type="predicted"/>
<dbReference type="PANTHER" id="PTHR30482">
    <property type="entry name" value="HIGH-AFFINITY BRANCHED-CHAIN AMINO ACID TRANSPORT SYSTEM PERMEASE"/>
    <property type="match status" value="1"/>
</dbReference>
<evidence type="ECO:0000256" key="2">
    <source>
        <dbReference type="ARBA" id="ARBA00022475"/>
    </source>
</evidence>
<evidence type="ECO:0000256" key="4">
    <source>
        <dbReference type="ARBA" id="ARBA00022989"/>
    </source>
</evidence>
<dbReference type="Pfam" id="PF02653">
    <property type="entry name" value="BPD_transp_2"/>
    <property type="match status" value="1"/>
</dbReference>
<evidence type="ECO:0000313" key="8">
    <source>
        <dbReference type="Proteomes" id="UP001198862"/>
    </source>
</evidence>
<name>A0ABS8KNW5_9HYPH</name>
<comment type="subcellular location">
    <subcellularLocation>
        <location evidence="1">Cell membrane</location>
        <topology evidence="1">Multi-pass membrane protein</topology>
    </subcellularLocation>
</comment>
<organism evidence="7 8">
    <name type="scientific">Reyranella aquatilis</name>
    <dbReference type="NCBI Taxonomy" id="2035356"/>
    <lineage>
        <taxon>Bacteria</taxon>
        <taxon>Pseudomonadati</taxon>
        <taxon>Pseudomonadota</taxon>
        <taxon>Alphaproteobacteria</taxon>
        <taxon>Hyphomicrobiales</taxon>
        <taxon>Reyranellaceae</taxon>
        <taxon>Reyranella</taxon>
    </lineage>
</organism>
<dbReference type="Proteomes" id="UP001198862">
    <property type="component" value="Unassembled WGS sequence"/>
</dbReference>
<evidence type="ECO:0000256" key="5">
    <source>
        <dbReference type="ARBA" id="ARBA00023136"/>
    </source>
</evidence>
<reference evidence="7 8" key="1">
    <citation type="submission" date="2021-11" db="EMBL/GenBank/DDBJ databases">
        <authorList>
            <person name="Lee D.-H."/>
            <person name="Kim S.-B."/>
        </authorList>
    </citation>
    <scope>NUCLEOTIDE SEQUENCE [LARGE SCALE GENOMIC DNA]</scope>
    <source>
        <strain evidence="7 8">KCTC 52223</strain>
    </source>
</reference>
<keyword evidence="2" id="KW-1003">Cell membrane</keyword>
<accession>A0ABS8KNW5</accession>
<feature type="transmembrane region" description="Helical" evidence="6">
    <location>
        <begin position="81"/>
        <end position="104"/>
    </location>
</feature>
<evidence type="ECO:0000256" key="3">
    <source>
        <dbReference type="ARBA" id="ARBA00022692"/>
    </source>
</evidence>
<keyword evidence="5 6" id="KW-0472">Membrane</keyword>
<dbReference type="CDD" id="cd06581">
    <property type="entry name" value="TM_PBP1_LivM_like"/>
    <property type="match status" value="1"/>
</dbReference>
<evidence type="ECO:0000256" key="1">
    <source>
        <dbReference type="ARBA" id="ARBA00004651"/>
    </source>
</evidence>
<feature type="transmembrane region" description="Helical" evidence="6">
    <location>
        <begin position="161"/>
        <end position="186"/>
    </location>
</feature>
<evidence type="ECO:0000256" key="6">
    <source>
        <dbReference type="SAM" id="Phobius"/>
    </source>
</evidence>
<dbReference type="InterPro" id="IPR001851">
    <property type="entry name" value="ABC_transp_permease"/>
</dbReference>
<dbReference type="RefSeq" id="WP_230548976.1">
    <property type="nucleotide sequence ID" value="NZ_JAJISD010000001.1"/>
</dbReference>
<dbReference type="PANTHER" id="PTHR30482:SF17">
    <property type="entry name" value="ABC TRANSPORTER ATP-BINDING PROTEIN"/>
    <property type="match status" value="1"/>
</dbReference>
<feature type="transmembrane region" description="Helical" evidence="6">
    <location>
        <begin position="207"/>
        <end position="235"/>
    </location>
</feature>
<dbReference type="EMBL" id="JAJISD010000001">
    <property type="protein sequence ID" value="MCC8427755.1"/>
    <property type="molecule type" value="Genomic_DNA"/>
</dbReference>
<gene>
    <name evidence="7" type="ORF">LJ725_02180</name>
</gene>
<feature type="transmembrane region" description="Helical" evidence="6">
    <location>
        <begin position="247"/>
        <end position="272"/>
    </location>
</feature>
<feature type="transmembrane region" description="Helical" evidence="6">
    <location>
        <begin position="111"/>
        <end position="134"/>
    </location>
</feature>
<protein>
    <submittedName>
        <fullName evidence="7">Branched-chain amino acid ABC transporter permease</fullName>
    </submittedName>
</protein>
<feature type="transmembrane region" description="Helical" evidence="6">
    <location>
        <begin position="279"/>
        <end position="298"/>
    </location>
</feature>
<keyword evidence="8" id="KW-1185">Reference proteome</keyword>
<comment type="caution">
    <text evidence="7">The sequence shown here is derived from an EMBL/GenBank/DDBJ whole genome shotgun (WGS) entry which is preliminary data.</text>
</comment>
<dbReference type="InterPro" id="IPR043428">
    <property type="entry name" value="LivM-like"/>
</dbReference>
<feature type="transmembrane region" description="Helical" evidence="6">
    <location>
        <begin position="56"/>
        <end position="75"/>
    </location>
</feature>
<feature type="transmembrane region" description="Helical" evidence="6">
    <location>
        <begin position="35"/>
        <end position="51"/>
    </location>
</feature>
<keyword evidence="4 6" id="KW-1133">Transmembrane helix</keyword>